<dbReference type="Gene3D" id="2.60.420.10">
    <property type="entry name" value="Maltose phosphorylase, domain 3"/>
    <property type="match status" value="1"/>
</dbReference>
<dbReference type="Proteomes" id="UP001596139">
    <property type="component" value="Unassembled WGS sequence"/>
</dbReference>
<dbReference type="InterPro" id="IPR016007">
    <property type="entry name" value="Alpha_rhamnosid"/>
</dbReference>
<dbReference type="Pfam" id="PF25788">
    <property type="entry name" value="Ig_Rha78A_N"/>
    <property type="match status" value="1"/>
</dbReference>
<sequence>MVAAPVTGLTVEYQPSPLAVATPRPRLSWIPGRAQAAYEIEVRTGDVVVAHTGQVPSRESHLVEVPGLVLGSDSDYEWRVRVWDEDGAVSGWASSSFGTALLNPDDWTARWVLPKARGTAVERWTLLDWIQGRRPERDVSERLRPVQLLRQRFTPEAPVARARLFITARGVYTAEINGATVGDQVLAPGFDSYASRLSVQCYDVTDLLEDGENVLGVALADGWWAGRIGLTGSSAQFGASTGATWQLHVETEDGRRRRIASDGDVVSAEGPWTHADLFIGERFDMRLHDPAWSTPAFDDTAWNPVEVETADPAVLVPFAGEPVRRVAELPALSVIADPDDGWIIDFGQVIAGRVRLTLHAPCEGDVITLEHTETLDADGRWFVNIEGINKDQLDTYVAAGRPTEVWEPSFTFHGFRYVRVRGLQHPPEPGDFVAVVLSSDLRQTGSLHLSDQRLDRLHRNVVWSQRTNFLSVPMDCPQRERAGWTGDIQVFAPSATNNALVAPFLTRWLENLRADQDADGRVPILSPRSAYDDELASTGSGFGSIVACAGWSDAIALVPWVLYERYGDRRVLADTLDAALRWIEYQRTAAAELPERLRDVSLTPERQQRQALLYNAGEHFGDWLTPSTLEGRPLHEAIGIAPQLTAELVAPMFQAWTLTITARSADALGDTGLAESLRDRAAQVRAAFAAEYVDAEGRLPVALQGPYVLALAFDMVPARKRPLLVQHLVDLIAERGDRLDTGFLSVPHLLDVLWDSGHAELARRLLWQDECPSWLYEVDRGATTIWESWDAIAPDGSVRAVSFNHYAFGCVDDVLYRRIAGIRATAPGFRSVVIEPDLAGQLDHADAEVWTPYGPIRVAWTLTGDDAAIHADVPHGVDAVLVVGGHSTSLAPGAHDLRVTMPTPEPVVK</sequence>
<dbReference type="Pfam" id="PF05592">
    <property type="entry name" value="Bac_rhamnosid"/>
    <property type="match status" value="1"/>
</dbReference>
<dbReference type="InterPro" id="IPR035396">
    <property type="entry name" value="Bac_rhamnosid6H"/>
</dbReference>
<gene>
    <name evidence="8" type="ORF">ACFP4F_15300</name>
</gene>
<evidence type="ECO:0000313" key="8">
    <source>
        <dbReference type="EMBL" id="MFC6063919.1"/>
    </source>
</evidence>
<dbReference type="InterPro" id="IPR013737">
    <property type="entry name" value="Bac_rhamnosid_N"/>
</dbReference>
<dbReference type="InterPro" id="IPR035398">
    <property type="entry name" value="Bac_rhamnosid_C"/>
</dbReference>
<dbReference type="RefSeq" id="WP_051861469.1">
    <property type="nucleotide sequence ID" value="NZ_JBHSPX010000004.1"/>
</dbReference>
<dbReference type="Pfam" id="PF08531">
    <property type="entry name" value="Bac_rhamnosid_N"/>
    <property type="match status" value="1"/>
</dbReference>
<dbReference type="Pfam" id="PF17389">
    <property type="entry name" value="Bac_rhamnosid6H"/>
    <property type="match status" value="1"/>
</dbReference>
<dbReference type="InterPro" id="IPR008902">
    <property type="entry name" value="Rhamnosid_concanavalin"/>
</dbReference>
<comment type="caution">
    <text evidence="8">The sequence shown here is derived from an EMBL/GenBank/DDBJ whole genome shotgun (WGS) entry which is preliminary data.</text>
</comment>
<dbReference type="Gene3D" id="2.60.120.260">
    <property type="entry name" value="Galactose-binding domain-like"/>
    <property type="match status" value="2"/>
</dbReference>
<feature type="domain" description="Alpha-L-rhamnosidase C-terminal" evidence="7">
    <location>
        <begin position="821"/>
        <end position="893"/>
    </location>
</feature>
<evidence type="ECO:0000259" key="7">
    <source>
        <dbReference type="Pfam" id="PF17390"/>
    </source>
</evidence>
<dbReference type="Gene3D" id="2.60.40.10">
    <property type="entry name" value="Immunoglobulins"/>
    <property type="match status" value="1"/>
</dbReference>
<feature type="domain" description="Bacterial alpha-L-rhamnosidase N-terminal" evidence="5">
    <location>
        <begin position="159"/>
        <end position="326"/>
    </location>
</feature>
<evidence type="ECO:0000259" key="6">
    <source>
        <dbReference type="Pfam" id="PF17389"/>
    </source>
</evidence>
<keyword evidence="3 8" id="KW-0378">Hydrolase</keyword>
<organism evidence="8 9">
    <name type="scientific">Streptomyces ochraceiscleroticus</name>
    <dbReference type="NCBI Taxonomy" id="47761"/>
    <lineage>
        <taxon>Bacteria</taxon>
        <taxon>Bacillati</taxon>
        <taxon>Actinomycetota</taxon>
        <taxon>Actinomycetes</taxon>
        <taxon>Kitasatosporales</taxon>
        <taxon>Streptomycetaceae</taxon>
        <taxon>Streptomyces</taxon>
    </lineage>
</organism>
<comment type="catalytic activity">
    <reaction evidence="1">
        <text>Hydrolysis of terminal non-reducing alpha-L-rhamnose residues in alpha-L-rhamnosides.</text>
        <dbReference type="EC" id="3.2.1.40"/>
    </reaction>
</comment>
<evidence type="ECO:0000256" key="3">
    <source>
        <dbReference type="ARBA" id="ARBA00022801"/>
    </source>
</evidence>
<dbReference type="InterPro" id="IPR008928">
    <property type="entry name" value="6-hairpin_glycosidase_sf"/>
</dbReference>
<name>A0ABW1MJE6_9ACTN</name>
<dbReference type="SUPFAM" id="SSF48208">
    <property type="entry name" value="Six-hairpin glycosidases"/>
    <property type="match status" value="1"/>
</dbReference>
<evidence type="ECO:0000259" key="5">
    <source>
        <dbReference type="Pfam" id="PF08531"/>
    </source>
</evidence>
<dbReference type="PANTHER" id="PTHR33307">
    <property type="entry name" value="ALPHA-RHAMNOSIDASE (EUROFUNG)"/>
    <property type="match status" value="1"/>
</dbReference>
<dbReference type="Pfam" id="PF17390">
    <property type="entry name" value="Bac_rhamnosid_C"/>
    <property type="match status" value="1"/>
</dbReference>
<dbReference type="EMBL" id="JBHSPX010000004">
    <property type="protein sequence ID" value="MFC6063919.1"/>
    <property type="molecule type" value="Genomic_DNA"/>
</dbReference>
<evidence type="ECO:0000256" key="1">
    <source>
        <dbReference type="ARBA" id="ARBA00001445"/>
    </source>
</evidence>
<dbReference type="EC" id="3.2.1.40" evidence="2"/>
<keyword evidence="9" id="KW-1185">Reference proteome</keyword>
<dbReference type="Gene3D" id="1.50.10.10">
    <property type="match status" value="1"/>
</dbReference>
<dbReference type="InterPro" id="IPR012341">
    <property type="entry name" value="6hp_glycosidase-like_sf"/>
</dbReference>
<evidence type="ECO:0000259" key="4">
    <source>
        <dbReference type="Pfam" id="PF05592"/>
    </source>
</evidence>
<dbReference type="InterPro" id="IPR013783">
    <property type="entry name" value="Ig-like_fold"/>
</dbReference>
<dbReference type="PANTHER" id="PTHR33307:SF6">
    <property type="entry name" value="ALPHA-RHAMNOSIDASE (EUROFUNG)-RELATED"/>
    <property type="match status" value="1"/>
</dbReference>
<feature type="domain" description="Alpha-L-rhamnosidase six-hairpin glycosidase" evidence="6">
    <location>
        <begin position="442"/>
        <end position="819"/>
    </location>
</feature>
<protein>
    <recommendedName>
        <fullName evidence="2">alpha-L-rhamnosidase</fullName>
        <ecNumber evidence="2">3.2.1.40</ecNumber>
    </recommendedName>
</protein>
<evidence type="ECO:0000313" key="9">
    <source>
        <dbReference type="Proteomes" id="UP001596139"/>
    </source>
</evidence>
<proteinExistence type="predicted"/>
<feature type="domain" description="Alpha-L-rhamnosidase concanavalin-like" evidence="4">
    <location>
        <begin position="338"/>
        <end position="437"/>
    </location>
</feature>
<evidence type="ECO:0000256" key="2">
    <source>
        <dbReference type="ARBA" id="ARBA00012652"/>
    </source>
</evidence>
<dbReference type="GO" id="GO:0016787">
    <property type="term" value="F:hydrolase activity"/>
    <property type="evidence" value="ECO:0007669"/>
    <property type="project" value="UniProtKB-KW"/>
</dbReference>
<dbReference type="PIRSF" id="PIRSF010631">
    <property type="entry name" value="A-rhamnsds"/>
    <property type="match status" value="1"/>
</dbReference>
<reference evidence="9" key="1">
    <citation type="journal article" date="2019" name="Int. J. Syst. Evol. Microbiol.">
        <title>The Global Catalogue of Microorganisms (GCM) 10K type strain sequencing project: providing services to taxonomists for standard genome sequencing and annotation.</title>
        <authorList>
            <consortium name="The Broad Institute Genomics Platform"/>
            <consortium name="The Broad Institute Genome Sequencing Center for Infectious Disease"/>
            <person name="Wu L."/>
            <person name="Ma J."/>
        </authorList>
    </citation>
    <scope>NUCLEOTIDE SEQUENCE [LARGE SCALE GENOMIC DNA]</scope>
    <source>
        <strain evidence="9">CGMCC 1.15180</strain>
    </source>
</reference>
<accession>A0ABW1MJE6</accession>